<evidence type="ECO:0000313" key="2">
    <source>
        <dbReference type="Proteomes" id="UP001229421"/>
    </source>
</evidence>
<dbReference type="AlphaFoldDB" id="A0AAD8N8T4"/>
<protein>
    <submittedName>
        <fullName evidence="1">Uncharacterized protein</fullName>
    </submittedName>
</protein>
<keyword evidence="2" id="KW-1185">Reference proteome</keyword>
<dbReference type="Proteomes" id="UP001229421">
    <property type="component" value="Unassembled WGS sequence"/>
</dbReference>
<sequence length="124" mass="14379">MLTNEGGREEEVEDIQWYRIYQENGIGFAANHKDVWPTSSIYHEIFTGRRDPPPRYKSTKEHNDSVLDMLDRSVHDTDSLKKLQAEEREKKVHAGVGLCEIGSWLEQKGMEWKEGLTGEVDDMK</sequence>
<gene>
    <name evidence="1" type="ORF">QVD17_41396</name>
</gene>
<accession>A0AAD8N8T4</accession>
<reference evidence="1" key="1">
    <citation type="journal article" date="2023" name="bioRxiv">
        <title>Improved chromosome-level genome assembly for marigold (Tagetes erecta).</title>
        <authorList>
            <person name="Jiang F."/>
            <person name="Yuan L."/>
            <person name="Wang S."/>
            <person name="Wang H."/>
            <person name="Xu D."/>
            <person name="Wang A."/>
            <person name="Fan W."/>
        </authorList>
    </citation>
    <scope>NUCLEOTIDE SEQUENCE</scope>
    <source>
        <strain evidence="1">WSJ</strain>
        <tissue evidence="1">Leaf</tissue>
    </source>
</reference>
<dbReference type="EMBL" id="JAUHHV010000012">
    <property type="protein sequence ID" value="KAK1406110.1"/>
    <property type="molecule type" value="Genomic_DNA"/>
</dbReference>
<proteinExistence type="predicted"/>
<name>A0AAD8N8T4_TARER</name>
<evidence type="ECO:0000313" key="1">
    <source>
        <dbReference type="EMBL" id="KAK1406110.1"/>
    </source>
</evidence>
<comment type="caution">
    <text evidence="1">The sequence shown here is derived from an EMBL/GenBank/DDBJ whole genome shotgun (WGS) entry which is preliminary data.</text>
</comment>
<organism evidence="1 2">
    <name type="scientific">Tagetes erecta</name>
    <name type="common">African marigold</name>
    <dbReference type="NCBI Taxonomy" id="13708"/>
    <lineage>
        <taxon>Eukaryota</taxon>
        <taxon>Viridiplantae</taxon>
        <taxon>Streptophyta</taxon>
        <taxon>Embryophyta</taxon>
        <taxon>Tracheophyta</taxon>
        <taxon>Spermatophyta</taxon>
        <taxon>Magnoliopsida</taxon>
        <taxon>eudicotyledons</taxon>
        <taxon>Gunneridae</taxon>
        <taxon>Pentapetalae</taxon>
        <taxon>asterids</taxon>
        <taxon>campanulids</taxon>
        <taxon>Asterales</taxon>
        <taxon>Asteraceae</taxon>
        <taxon>Asteroideae</taxon>
        <taxon>Heliantheae alliance</taxon>
        <taxon>Tageteae</taxon>
        <taxon>Tagetes</taxon>
    </lineage>
</organism>